<gene>
    <name evidence="4" type="ORF">D7D52_19980</name>
</gene>
<dbReference type="PROSITE" id="PS51257">
    <property type="entry name" value="PROKAR_LIPOPROTEIN"/>
    <property type="match status" value="1"/>
</dbReference>
<dbReference type="InterPro" id="IPR025326">
    <property type="entry name" value="DUF4232"/>
</dbReference>
<dbReference type="Pfam" id="PF14016">
    <property type="entry name" value="DUF4232"/>
    <property type="match status" value="1"/>
</dbReference>
<feature type="region of interest" description="Disordered" evidence="1">
    <location>
        <begin position="147"/>
        <end position="171"/>
    </location>
</feature>
<evidence type="ECO:0000256" key="2">
    <source>
        <dbReference type="SAM" id="SignalP"/>
    </source>
</evidence>
<dbReference type="Proteomes" id="UP000267164">
    <property type="component" value="Chromosome"/>
</dbReference>
<feature type="chain" id="PRO_5038990220" evidence="2">
    <location>
        <begin position="22"/>
        <end position="241"/>
    </location>
</feature>
<evidence type="ECO:0000259" key="3">
    <source>
        <dbReference type="Pfam" id="PF14016"/>
    </source>
</evidence>
<proteinExistence type="predicted"/>
<feature type="domain" description="DUF4232" evidence="3">
    <location>
        <begin position="125"/>
        <end position="226"/>
    </location>
</feature>
<dbReference type="RefSeq" id="WP_120738551.1">
    <property type="nucleotide sequence ID" value="NZ_CP032568.1"/>
</dbReference>
<feature type="compositionally biased region" description="Low complexity" evidence="1">
    <location>
        <begin position="28"/>
        <end position="65"/>
    </location>
</feature>
<evidence type="ECO:0000313" key="4">
    <source>
        <dbReference type="EMBL" id="AYF75744.1"/>
    </source>
</evidence>
<protein>
    <submittedName>
        <fullName evidence="4">DUF4232 domain-containing protein</fullName>
    </submittedName>
</protein>
<dbReference type="EMBL" id="CP032568">
    <property type="protein sequence ID" value="AYF75744.1"/>
    <property type="molecule type" value="Genomic_DNA"/>
</dbReference>
<organism evidence="4 5">
    <name type="scientific">Nocardia yunnanensis</name>
    <dbReference type="NCBI Taxonomy" id="2382165"/>
    <lineage>
        <taxon>Bacteria</taxon>
        <taxon>Bacillati</taxon>
        <taxon>Actinomycetota</taxon>
        <taxon>Actinomycetes</taxon>
        <taxon>Mycobacteriales</taxon>
        <taxon>Nocardiaceae</taxon>
        <taxon>Nocardia</taxon>
    </lineage>
</organism>
<sequence>MRIKSLAVVALAASAAISVSGCDPNTSAGPATTTPAAQTTGQATQPGQPQPGQTTQPGQATQPGGIDHDGPGAGAPITTSVAGGIDHDGPGAGAPPTTVPADATPAKCVTGQIVLDKGVGGPVGGDWFLRFINKSSKTCVIQGFPGVSQTNGPTGDPIGEPAQRDQGAGAPQVTPVVLTPGAAAQFEFITYPKQVNDCAAIRTSTLRVYPPDNTESMWLPWDSLICPSPQRMLLVRAVTPM</sequence>
<name>A0A386ZF46_9NOCA</name>
<accession>A0A386ZF46</accession>
<evidence type="ECO:0000256" key="1">
    <source>
        <dbReference type="SAM" id="MobiDB-lite"/>
    </source>
</evidence>
<dbReference type="KEGG" id="nyu:D7D52_19980"/>
<feature type="region of interest" description="Disordered" evidence="1">
    <location>
        <begin position="20"/>
        <end position="100"/>
    </location>
</feature>
<reference evidence="4 5" key="1">
    <citation type="submission" date="2018-09" db="EMBL/GenBank/DDBJ databases">
        <title>Nocardia yunnanensis sp. nov., an actinomycete isolated from a soil sample.</title>
        <authorList>
            <person name="Zhang J."/>
        </authorList>
    </citation>
    <scope>NUCLEOTIDE SEQUENCE [LARGE SCALE GENOMIC DNA]</scope>
    <source>
        <strain evidence="4 5">CFHS0054</strain>
    </source>
</reference>
<evidence type="ECO:0000313" key="5">
    <source>
        <dbReference type="Proteomes" id="UP000267164"/>
    </source>
</evidence>
<keyword evidence="2" id="KW-0732">Signal</keyword>
<dbReference type="OrthoDB" id="3268346at2"/>
<keyword evidence="5" id="KW-1185">Reference proteome</keyword>
<dbReference type="AlphaFoldDB" id="A0A386ZF46"/>
<feature type="signal peptide" evidence="2">
    <location>
        <begin position="1"/>
        <end position="21"/>
    </location>
</feature>